<dbReference type="EMBL" id="CTEC01000001">
    <property type="protein sequence ID" value="CQD02055.1"/>
    <property type="molecule type" value="Genomic_DNA"/>
</dbReference>
<protein>
    <submittedName>
        <fullName evidence="1">Uncharacterized protein</fullName>
    </submittedName>
</protein>
<organism evidence="1 2">
    <name type="scientific">Mycobacterium europaeum</name>
    <dbReference type="NCBI Taxonomy" id="761804"/>
    <lineage>
        <taxon>Bacteria</taxon>
        <taxon>Bacillati</taxon>
        <taxon>Actinomycetota</taxon>
        <taxon>Actinomycetes</taxon>
        <taxon>Mycobacteriales</taxon>
        <taxon>Mycobacteriaceae</taxon>
        <taxon>Mycobacterium</taxon>
        <taxon>Mycobacterium simiae complex</taxon>
    </lineage>
</organism>
<keyword evidence="2" id="KW-1185">Reference proteome</keyword>
<accession>A0A0U1CU50</accession>
<sequence>MADPHTTQIQVACDDLYCAPLDPVVQANVRDILLRLTPRANDRDIARRIRIACDELHDDPTDIDARRTLLALLSPTVDAGTPVRS</sequence>
<dbReference type="AlphaFoldDB" id="A0A0U1CU50"/>
<evidence type="ECO:0000313" key="1">
    <source>
        <dbReference type="EMBL" id="CQD02055.1"/>
    </source>
</evidence>
<gene>
    <name evidence="1" type="ORF">BN000_00108</name>
</gene>
<evidence type="ECO:0000313" key="2">
    <source>
        <dbReference type="Proteomes" id="UP000199601"/>
    </source>
</evidence>
<proteinExistence type="predicted"/>
<reference evidence="2" key="1">
    <citation type="submission" date="2015-03" db="EMBL/GenBank/DDBJ databases">
        <authorList>
            <person name="Urmite Genomes"/>
        </authorList>
    </citation>
    <scope>NUCLEOTIDE SEQUENCE [LARGE SCALE GENOMIC DNA]</scope>
    <source>
        <strain evidence="2">CSUR P1344</strain>
    </source>
</reference>
<dbReference type="Proteomes" id="UP000199601">
    <property type="component" value="Unassembled WGS sequence"/>
</dbReference>
<name>A0A0U1CU50_9MYCO</name>
<dbReference type="RefSeq" id="WP_062886414.1">
    <property type="nucleotide sequence ID" value="NZ_CTEC01000001.1"/>
</dbReference>